<dbReference type="CDD" id="cd01335">
    <property type="entry name" value="Radical_SAM"/>
    <property type="match status" value="1"/>
</dbReference>
<keyword evidence="4" id="KW-0411">Iron-sulfur</keyword>
<dbReference type="GO" id="GO:0003824">
    <property type="term" value="F:catalytic activity"/>
    <property type="evidence" value="ECO:0007669"/>
    <property type="project" value="InterPro"/>
</dbReference>
<dbReference type="InterPro" id="IPR013785">
    <property type="entry name" value="Aldolase_TIM"/>
</dbReference>
<evidence type="ECO:0000256" key="1">
    <source>
        <dbReference type="ARBA" id="ARBA00022691"/>
    </source>
</evidence>
<comment type="caution">
    <text evidence="6">The sequence shown here is derived from an EMBL/GenBank/DDBJ whole genome shotgun (WGS) entry which is preliminary data.</text>
</comment>
<dbReference type="SUPFAM" id="SSF102114">
    <property type="entry name" value="Radical SAM enzymes"/>
    <property type="match status" value="1"/>
</dbReference>
<dbReference type="EMBL" id="LAZR01022904">
    <property type="protein sequence ID" value="KKL80266.1"/>
    <property type="molecule type" value="Genomic_DNA"/>
</dbReference>
<evidence type="ECO:0000256" key="2">
    <source>
        <dbReference type="ARBA" id="ARBA00022723"/>
    </source>
</evidence>
<dbReference type="SFLD" id="SFLDS00029">
    <property type="entry name" value="Radical_SAM"/>
    <property type="match status" value="1"/>
</dbReference>
<dbReference type="Pfam" id="PF04055">
    <property type="entry name" value="Radical_SAM"/>
    <property type="match status" value="1"/>
</dbReference>
<dbReference type="Gene3D" id="3.20.20.70">
    <property type="entry name" value="Aldolase class I"/>
    <property type="match status" value="1"/>
</dbReference>
<reference evidence="6" key="1">
    <citation type="journal article" date="2015" name="Nature">
        <title>Complex archaea that bridge the gap between prokaryotes and eukaryotes.</title>
        <authorList>
            <person name="Spang A."/>
            <person name="Saw J.H."/>
            <person name="Jorgensen S.L."/>
            <person name="Zaremba-Niedzwiedzka K."/>
            <person name="Martijn J."/>
            <person name="Lind A.E."/>
            <person name="van Eijk R."/>
            <person name="Schleper C."/>
            <person name="Guy L."/>
            <person name="Ettema T.J."/>
        </authorList>
    </citation>
    <scope>NUCLEOTIDE SEQUENCE</scope>
</reference>
<dbReference type="AlphaFoldDB" id="A0A0F9FPB5"/>
<sequence>MELTYQEKRPRIMITMRCNFKCSYCSIPYCDIPEVDGDYWINLINSQPYTEVIFSGGEPMLYKDLYRIIGNINIPYRIYTNLMMWRYEYLELLNPDKCFLYISYHQNKSNNPMDFCNKVLYLYDNGFNLNVHYINVDSLKKEEIEYLGVKYTNDKS</sequence>
<proteinExistence type="predicted"/>
<keyword evidence="1" id="KW-0949">S-adenosyl-L-methionine</keyword>
<evidence type="ECO:0000313" key="6">
    <source>
        <dbReference type="EMBL" id="KKL80266.1"/>
    </source>
</evidence>
<feature type="domain" description="Radical SAM core" evidence="5">
    <location>
        <begin position="13"/>
        <end position="93"/>
    </location>
</feature>
<dbReference type="GO" id="GO:0051536">
    <property type="term" value="F:iron-sulfur cluster binding"/>
    <property type="evidence" value="ECO:0007669"/>
    <property type="project" value="UniProtKB-KW"/>
</dbReference>
<keyword evidence="2" id="KW-0479">Metal-binding</keyword>
<dbReference type="InterPro" id="IPR058240">
    <property type="entry name" value="rSAM_sf"/>
</dbReference>
<evidence type="ECO:0000256" key="3">
    <source>
        <dbReference type="ARBA" id="ARBA00023004"/>
    </source>
</evidence>
<keyword evidence="3" id="KW-0408">Iron</keyword>
<name>A0A0F9FPB5_9ZZZZ</name>
<evidence type="ECO:0000259" key="5">
    <source>
        <dbReference type="Pfam" id="PF04055"/>
    </source>
</evidence>
<accession>A0A0F9FPB5</accession>
<dbReference type="InterPro" id="IPR007197">
    <property type="entry name" value="rSAM"/>
</dbReference>
<organism evidence="6">
    <name type="scientific">marine sediment metagenome</name>
    <dbReference type="NCBI Taxonomy" id="412755"/>
    <lineage>
        <taxon>unclassified sequences</taxon>
        <taxon>metagenomes</taxon>
        <taxon>ecological metagenomes</taxon>
    </lineage>
</organism>
<dbReference type="GO" id="GO:0046872">
    <property type="term" value="F:metal ion binding"/>
    <property type="evidence" value="ECO:0007669"/>
    <property type="project" value="UniProtKB-KW"/>
</dbReference>
<gene>
    <name evidence="6" type="ORF">LCGC14_2006460</name>
</gene>
<evidence type="ECO:0000256" key="4">
    <source>
        <dbReference type="ARBA" id="ARBA00023014"/>
    </source>
</evidence>
<protein>
    <recommendedName>
        <fullName evidence="5">Radical SAM core domain-containing protein</fullName>
    </recommendedName>
</protein>